<evidence type="ECO:0000313" key="1">
    <source>
        <dbReference type="EMBL" id="CCF73608.1"/>
    </source>
</evidence>
<dbReference type="RefSeq" id="XP_012648217.1">
    <property type="nucleotide sequence ID" value="XM_012792763.1"/>
</dbReference>
<organism evidence="1 2">
    <name type="scientific">Babesia microti (strain RI)</name>
    <dbReference type="NCBI Taxonomy" id="1133968"/>
    <lineage>
        <taxon>Eukaryota</taxon>
        <taxon>Sar</taxon>
        <taxon>Alveolata</taxon>
        <taxon>Apicomplexa</taxon>
        <taxon>Aconoidasida</taxon>
        <taxon>Piroplasmida</taxon>
        <taxon>Babesiidae</taxon>
        <taxon>Babesia</taxon>
    </lineage>
</organism>
<protein>
    <submittedName>
        <fullName evidence="1">Uncharacterized protein</fullName>
    </submittedName>
</protein>
<dbReference type="Proteomes" id="UP000002899">
    <property type="component" value="Chromosome II"/>
</dbReference>
<gene>
    <name evidence="1" type="ORF">BMR1_02g02250</name>
</gene>
<reference evidence="1 2" key="3">
    <citation type="journal article" date="2016" name="Sci. Rep.">
        <title>Genome-wide diversity and gene expression profiling of Babesia microti isolates identify polymorphic genes that mediate host-pathogen interactions.</title>
        <authorList>
            <person name="Silva J.C."/>
            <person name="Cornillot E."/>
            <person name="McCracken C."/>
            <person name="Usmani-Brown S."/>
            <person name="Dwivedi A."/>
            <person name="Ifeonu O.O."/>
            <person name="Crabtree J."/>
            <person name="Gotia H.T."/>
            <person name="Virji A.Z."/>
            <person name="Reynes C."/>
            <person name="Colinge J."/>
            <person name="Kumar V."/>
            <person name="Lawres L."/>
            <person name="Pazzi J.E."/>
            <person name="Pablo J.V."/>
            <person name="Hung C."/>
            <person name="Brancato J."/>
            <person name="Kumari P."/>
            <person name="Orvis J."/>
            <person name="Tretina K."/>
            <person name="Chibucos M."/>
            <person name="Ott S."/>
            <person name="Sadzewicz L."/>
            <person name="Sengamalay N."/>
            <person name="Shetty A.C."/>
            <person name="Su Q."/>
            <person name="Tallon L."/>
            <person name="Fraser C.M."/>
            <person name="Frutos R."/>
            <person name="Molina D.M."/>
            <person name="Krause P.J."/>
            <person name="Ben Mamoun C."/>
        </authorList>
    </citation>
    <scope>NUCLEOTIDE SEQUENCE [LARGE SCALE GENOMIC DNA]</scope>
    <source>
        <strain evidence="1 2">RI</strain>
    </source>
</reference>
<proteinExistence type="predicted"/>
<dbReference type="OMA" id="CASWANE"/>
<sequence>MSVSDVVNLERELRCGVEYLANVNKELESVHNVVDSVCIDYIRANRALNGSDSENLLLYQRLERWRHQVGQIAQILSLHRENKFVKAQTAEKQFMDCIGTNNDTITKDCECYGNVLRFKRGVLALKFAGDFARKSNNLSELISAIIIKAGGDPNDYKHCLHALSDVSKLFKYVISDSASTTSMKKGGESVFANNILRQFLKISVDATETYASDYSTSNELALVELVKYIPKSNFVDNYKNAVDSIKSINYEADESPITFYLFNLEKKGGIGKVIEHLLENRGFVNLVKNYIHPHDVHAYYFDITTTRDIMRKIHNLQNKLIQATILEYSLKIMNAITTVLSSPNYPQGDIHLNEAIYRAFVAVTFMINWEDRMLSNVWDGMPFLE</sequence>
<dbReference type="AlphaFoldDB" id="I7I8S7"/>
<evidence type="ECO:0000313" key="2">
    <source>
        <dbReference type="Proteomes" id="UP000002899"/>
    </source>
</evidence>
<dbReference type="EMBL" id="FO082872">
    <property type="protein sequence ID" value="CCF73608.1"/>
    <property type="molecule type" value="Genomic_DNA"/>
</dbReference>
<accession>I7I8S7</accession>
<keyword evidence="2" id="KW-1185">Reference proteome</keyword>
<reference evidence="1 2" key="1">
    <citation type="journal article" date="2012" name="Nucleic Acids Res.">
        <title>Sequencing of the smallest Apicomplexan genome from the human pathogen Babesia microti.</title>
        <authorList>
            <person name="Cornillot E."/>
            <person name="Hadj-Kaddour K."/>
            <person name="Dassouli A."/>
            <person name="Noel B."/>
            <person name="Ranwez V."/>
            <person name="Vacherie B."/>
            <person name="Augagneur Y."/>
            <person name="Bres V."/>
            <person name="Duclos A."/>
            <person name="Randazzo S."/>
            <person name="Carcy B."/>
            <person name="Debierre-Grockiego F."/>
            <person name="Delbecq S."/>
            <person name="Moubri-Menage K."/>
            <person name="Shams-Eldin H."/>
            <person name="Usmani-Brown S."/>
            <person name="Bringaud F."/>
            <person name="Wincker P."/>
            <person name="Vivares C.P."/>
            <person name="Schwarz R.T."/>
            <person name="Schetters T.P."/>
            <person name="Krause P.J."/>
            <person name="Gorenflot A."/>
            <person name="Berry V."/>
            <person name="Barbe V."/>
            <person name="Ben Mamoun C."/>
        </authorList>
    </citation>
    <scope>NUCLEOTIDE SEQUENCE [LARGE SCALE GENOMIC DNA]</scope>
    <source>
        <strain evidence="1 2">RI</strain>
    </source>
</reference>
<dbReference type="VEuPathDB" id="PiroplasmaDB:BMR1_02g02250"/>
<reference evidence="1 2" key="2">
    <citation type="journal article" date="2013" name="PLoS ONE">
        <title>Whole genome mapping and re-organization of the nuclear and mitochondrial genomes of Babesia microti isolates.</title>
        <authorList>
            <person name="Cornillot E."/>
            <person name="Dassouli A."/>
            <person name="Garg A."/>
            <person name="Pachikara N."/>
            <person name="Randazzo S."/>
            <person name="Depoix D."/>
            <person name="Carcy B."/>
            <person name="Delbecq S."/>
            <person name="Frutos R."/>
            <person name="Silva J.C."/>
            <person name="Sutton R."/>
            <person name="Krause P.J."/>
            <person name="Mamoun C.B."/>
        </authorList>
    </citation>
    <scope>NUCLEOTIDE SEQUENCE [LARGE SCALE GENOMIC DNA]</scope>
    <source>
        <strain evidence="1 2">RI</strain>
    </source>
</reference>
<dbReference type="GeneID" id="24424236"/>
<dbReference type="KEGG" id="bmic:BMR1_02g02250"/>
<name>I7I8S7_BABMR</name>